<name>A0A1H3VMY6_9GAMM</name>
<evidence type="ECO:0000256" key="1">
    <source>
        <dbReference type="SAM" id="Phobius"/>
    </source>
</evidence>
<reference evidence="3" key="1">
    <citation type="submission" date="2016-10" db="EMBL/GenBank/DDBJ databases">
        <authorList>
            <person name="Varghese N."/>
            <person name="Submissions S."/>
        </authorList>
    </citation>
    <scope>NUCLEOTIDE SEQUENCE [LARGE SCALE GENOMIC DNA]</scope>
    <source>
        <strain evidence="3">CGMCC 1.10657</strain>
    </source>
</reference>
<dbReference type="AlphaFoldDB" id="A0A1H3VMY6"/>
<feature type="transmembrane region" description="Helical" evidence="1">
    <location>
        <begin position="21"/>
        <end position="41"/>
    </location>
</feature>
<keyword evidence="3" id="KW-1185">Reference proteome</keyword>
<accession>A0A1H3VMY6</accession>
<evidence type="ECO:0000313" key="3">
    <source>
        <dbReference type="Proteomes" id="UP000198658"/>
    </source>
</evidence>
<dbReference type="Proteomes" id="UP000198658">
    <property type="component" value="Unassembled WGS sequence"/>
</dbReference>
<evidence type="ECO:0000313" key="2">
    <source>
        <dbReference type="EMBL" id="SDZ76173.1"/>
    </source>
</evidence>
<keyword evidence="1" id="KW-0472">Membrane</keyword>
<protein>
    <submittedName>
        <fullName evidence="2">Uncharacterized protein</fullName>
    </submittedName>
</protein>
<keyword evidence="1" id="KW-1133">Transmembrane helix</keyword>
<organism evidence="2 3">
    <name type="scientific">Microbulbifer marinus</name>
    <dbReference type="NCBI Taxonomy" id="658218"/>
    <lineage>
        <taxon>Bacteria</taxon>
        <taxon>Pseudomonadati</taxon>
        <taxon>Pseudomonadota</taxon>
        <taxon>Gammaproteobacteria</taxon>
        <taxon>Cellvibrionales</taxon>
        <taxon>Microbulbiferaceae</taxon>
        <taxon>Microbulbifer</taxon>
    </lineage>
</organism>
<proteinExistence type="predicted"/>
<dbReference type="RefSeq" id="WP_170833077.1">
    <property type="nucleotide sequence ID" value="NZ_FNQO01000001.1"/>
</dbReference>
<gene>
    <name evidence="2" type="ORF">SAMN05216562_0103</name>
</gene>
<sequence length="45" mass="4968">MRKGVRKGGKSRREIERSVRVFWGSVLLVGLFAVLLMHAALASAN</sequence>
<keyword evidence="1" id="KW-0812">Transmembrane</keyword>
<dbReference type="EMBL" id="FNQO01000001">
    <property type="protein sequence ID" value="SDZ76173.1"/>
    <property type="molecule type" value="Genomic_DNA"/>
</dbReference>